<reference evidence="2" key="1">
    <citation type="submission" date="2020-05" db="EMBL/GenBank/DDBJ databases">
        <authorList>
            <person name="Chiriac C."/>
            <person name="Salcher M."/>
            <person name="Ghai R."/>
            <person name="Kavagutti S V."/>
        </authorList>
    </citation>
    <scope>NUCLEOTIDE SEQUENCE</scope>
</reference>
<organism evidence="2">
    <name type="scientific">freshwater metagenome</name>
    <dbReference type="NCBI Taxonomy" id="449393"/>
    <lineage>
        <taxon>unclassified sequences</taxon>
        <taxon>metagenomes</taxon>
        <taxon>ecological metagenomes</taxon>
    </lineage>
</organism>
<evidence type="ECO:0000256" key="1">
    <source>
        <dbReference type="SAM" id="MobiDB-lite"/>
    </source>
</evidence>
<protein>
    <submittedName>
        <fullName evidence="2">Unannotated protein</fullName>
    </submittedName>
</protein>
<gene>
    <name evidence="2" type="ORF">UFOPK3423_01295</name>
</gene>
<dbReference type="AlphaFoldDB" id="A0A6J7EDU1"/>
<evidence type="ECO:0000313" key="2">
    <source>
        <dbReference type="EMBL" id="CAB4880371.1"/>
    </source>
</evidence>
<dbReference type="EMBL" id="CAFBLQ010000162">
    <property type="protein sequence ID" value="CAB4880371.1"/>
    <property type="molecule type" value="Genomic_DNA"/>
</dbReference>
<sequence length="183" mass="19315">MRCKILYDPDIPDAVREWTHALGGDQEDLTKLALADAPPHLDERGIAALHVADGGEDAAALACGEDLAARVCGGGERLLDQEMDPRGGELPCPGQMLLGGKRKDREVRCSRCEQGCDRREELLAVAHRTMLVAGGVHGPGEADTGGVLQQAGVMAAHHPEADDGPADHRAGRRRGHGALGYPP</sequence>
<name>A0A6J7EDU1_9ZZZZ</name>
<feature type="compositionally biased region" description="Basic and acidic residues" evidence="1">
    <location>
        <begin position="157"/>
        <end position="169"/>
    </location>
</feature>
<proteinExistence type="predicted"/>
<feature type="region of interest" description="Disordered" evidence="1">
    <location>
        <begin position="157"/>
        <end position="183"/>
    </location>
</feature>
<accession>A0A6J7EDU1</accession>